<proteinExistence type="predicted"/>
<keyword evidence="2" id="KW-1185">Reference proteome</keyword>
<dbReference type="PROSITE" id="PS50231">
    <property type="entry name" value="RICIN_B_LECTIN"/>
    <property type="match status" value="1"/>
</dbReference>
<comment type="caution">
    <text evidence="1">The sequence shown here is derived from an EMBL/GenBank/DDBJ whole genome shotgun (WGS) entry which is preliminary data.</text>
</comment>
<dbReference type="Proteomes" id="UP000253934">
    <property type="component" value="Unassembled WGS sequence"/>
</dbReference>
<organism evidence="1 2">
    <name type="scientific">Spirobacillus cienkowskii</name>
    <dbReference type="NCBI Taxonomy" id="495820"/>
    <lineage>
        <taxon>Bacteria</taxon>
        <taxon>Pseudomonadati</taxon>
        <taxon>Bdellovibrionota</taxon>
        <taxon>Oligoflexia</taxon>
        <taxon>Silvanigrellales</taxon>
        <taxon>Spirobacillus</taxon>
    </lineage>
</organism>
<sequence>MLRGLILLLSIYLFVFINDSKLNFSTAAYAVNLDNHSFPQRVYRATPSKPDKVFKYGFKRNASGSTSLAQHIQADPGQQSVFISTTSSYKYAVELGRKFAATWWDVDEFYVYEVIPQSNFINVSNVFYSTYNHHHDHRKSLIENYSTIFTIENEFAAMNYIPPETIVLATRYVLSGNEYISDDGSYINNITRTDSRFPVIEPKIYNDSFPLGTVQSAYFEFYGANPNFACFNDSLPIMSGQVYIDDKVSKDQLYHVKKRDISGNANKLICPSKNLMQKKSFYMNMPDDFLEKNKNEFKFSTFNLPNICLTPNKGYIGKYFYVSIAACSEKQIWSFTEFGQIITQVNDGQYNQYYCLKSPRVDSLDRYIRLEICDISVKEQKWIIEKFENKYYLKNYFNQALLLGSNNFVFMSNEPISAIFLDKNKNSLSFTNATQVLNSTTEAFIQFSMDLLYTEDFYVMYPTSAGNVFQDFPRNLLMYKHYYNAHNNALFSSFGNKTIGPQVCYMSALLFNGGSSWDWVKNDYCSTQGEMRSEYKWILHYNTSLNEFNISDFAGNLLKFNDITASANRYFAYTANTFWKDSNAYLRGFIFNDYAKIYAFSFTSFGNYDQNKQIKILQAFDAIKEYYYRYQITKWATRTDYYD</sequence>
<dbReference type="InterPro" id="IPR035992">
    <property type="entry name" value="Ricin_B-like_lectins"/>
</dbReference>
<dbReference type="SUPFAM" id="SSF50370">
    <property type="entry name" value="Ricin B-like lectins"/>
    <property type="match status" value="1"/>
</dbReference>
<accession>A0A369KZB7</accession>
<dbReference type="EMBL" id="QOVW01000010">
    <property type="protein sequence ID" value="RDB37074.1"/>
    <property type="molecule type" value="Genomic_DNA"/>
</dbReference>
<dbReference type="SUPFAM" id="SSF56399">
    <property type="entry name" value="ADP-ribosylation"/>
    <property type="match status" value="1"/>
</dbReference>
<dbReference type="Gene3D" id="3.90.210.10">
    <property type="entry name" value="Heat-Labile Enterotoxin, subunit A"/>
    <property type="match status" value="1"/>
</dbReference>
<gene>
    <name evidence="1" type="ORF">DCC88_01885</name>
</gene>
<name>A0A369KZB7_9BACT</name>
<evidence type="ECO:0000313" key="2">
    <source>
        <dbReference type="Proteomes" id="UP000253934"/>
    </source>
</evidence>
<evidence type="ECO:0000313" key="1">
    <source>
        <dbReference type="EMBL" id="RDB37074.1"/>
    </source>
</evidence>
<protein>
    <submittedName>
        <fullName evidence="1">Uncharacterized protein</fullName>
    </submittedName>
</protein>
<reference evidence="1" key="1">
    <citation type="submission" date="2018-04" db="EMBL/GenBank/DDBJ databases">
        <title>Draft genome sequence of the Candidatus Spirobacillus cienkowskii, a pathogen of freshwater Daphnia species, reconstructed from hemolymph metagenomic reads.</title>
        <authorList>
            <person name="Bresciani L."/>
            <person name="Lemos L.N."/>
            <person name="Wale N."/>
            <person name="Lin J.Y."/>
            <person name="Fernandes G.R."/>
            <person name="Duffy M.A."/>
            <person name="Rodrigues J.M."/>
        </authorList>
    </citation>
    <scope>NUCLEOTIDE SEQUENCE [LARGE SCALE GENOMIC DNA]</scope>
    <source>
        <strain evidence="1">Binning01</strain>
    </source>
</reference>
<dbReference type="AlphaFoldDB" id="A0A369KZB7"/>